<accession>A0A0R3NDE7</accession>
<sequence length="271" mass="27985">MLGSRGASAGGLMRGTADRLRNAAGDAADSMRSATDSASRTASGRSSEWGDAASRLGKETGASLNSTAERARQSATEAGSIREAAGSVAGLAQQATSDAADAMRDTAGAMTDSVQRSAAAGYEAAADSARRTASTLSESTKAVGQRTWQTGSTFVDLCREQPLMLTGLGVAIGALLPPTDTENQLMGRTSDRVKERAQDVASEQCQGVKEAGERVVEAVQDEAQQMAGMEEGGSKDEMAGHAKAHEASLAPEQHADPEWKGQPWKAENAPL</sequence>
<protein>
    <recommendedName>
        <fullName evidence="4">Late embryogenesis abundant protein</fullName>
    </recommendedName>
</protein>
<dbReference type="AlphaFoldDB" id="A0A0R3NDE7"/>
<dbReference type="OrthoDB" id="7471221at2"/>
<dbReference type="Proteomes" id="UP000052023">
    <property type="component" value="Unassembled WGS sequence"/>
</dbReference>
<dbReference type="EMBL" id="LLYA01000112">
    <property type="protein sequence ID" value="KRR27590.1"/>
    <property type="molecule type" value="Genomic_DNA"/>
</dbReference>
<keyword evidence="3" id="KW-1185">Reference proteome</keyword>
<name>A0A0R3NDE7_9BRAD</name>
<feature type="region of interest" description="Disordered" evidence="1">
    <location>
        <begin position="1"/>
        <end position="81"/>
    </location>
</feature>
<feature type="region of interest" description="Disordered" evidence="1">
    <location>
        <begin position="226"/>
        <end position="271"/>
    </location>
</feature>
<gene>
    <name evidence="2" type="ORF">CQ13_04165</name>
</gene>
<evidence type="ECO:0008006" key="4">
    <source>
        <dbReference type="Google" id="ProtNLM"/>
    </source>
</evidence>
<evidence type="ECO:0000256" key="1">
    <source>
        <dbReference type="SAM" id="MobiDB-lite"/>
    </source>
</evidence>
<proteinExistence type="predicted"/>
<reference evidence="2 3" key="1">
    <citation type="submission" date="2014-03" db="EMBL/GenBank/DDBJ databases">
        <title>Bradyrhizobium valentinum sp. nov., isolated from effective nodules of Lupinus mariae-josephae, a lupine endemic of basic-lime soils in Eastern Spain.</title>
        <authorList>
            <person name="Duran D."/>
            <person name="Rey L."/>
            <person name="Navarro A."/>
            <person name="Busquets A."/>
            <person name="Imperial J."/>
            <person name="Ruiz-Argueso T."/>
        </authorList>
    </citation>
    <scope>NUCLEOTIDE SEQUENCE [LARGE SCALE GENOMIC DNA]</scope>
    <source>
        <strain evidence="2 3">Ro19</strain>
    </source>
</reference>
<feature type="compositionally biased region" description="Low complexity" evidence="1">
    <location>
        <begin position="26"/>
        <end position="47"/>
    </location>
</feature>
<organism evidence="2 3">
    <name type="scientific">Bradyrhizobium retamae</name>
    <dbReference type="NCBI Taxonomy" id="1300035"/>
    <lineage>
        <taxon>Bacteria</taxon>
        <taxon>Pseudomonadati</taxon>
        <taxon>Pseudomonadota</taxon>
        <taxon>Alphaproteobacteria</taxon>
        <taxon>Hyphomicrobiales</taxon>
        <taxon>Nitrobacteraceae</taxon>
        <taxon>Bradyrhizobium</taxon>
    </lineage>
</organism>
<comment type="caution">
    <text evidence="2">The sequence shown here is derived from an EMBL/GenBank/DDBJ whole genome shotgun (WGS) entry which is preliminary data.</text>
</comment>
<dbReference type="RefSeq" id="WP_057843439.1">
    <property type="nucleotide sequence ID" value="NZ_LLYA01000112.1"/>
</dbReference>
<feature type="compositionally biased region" description="Polar residues" evidence="1">
    <location>
        <begin position="62"/>
        <end position="77"/>
    </location>
</feature>
<evidence type="ECO:0000313" key="3">
    <source>
        <dbReference type="Proteomes" id="UP000052023"/>
    </source>
</evidence>
<feature type="compositionally biased region" description="Basic and acidic residues" evidence="1">
    <location>
        <begin position="232"/>
        <end position="246"/>
    </location>
</feature>
<evidence type="ECO:0000313" key="2">
    <source>
        <dbReference type="EMBL" id="KRR27590.1"/>
    </source>
</evidence>